<proteinExistence type="predicted"/>
<organism evidence="2 3">
    <name type="scientific">Podospora aff. communis PSN243</name>
    <dbReference type="NCBI Taxonomy" id="3040156"/>
    <lineage>
        <taxon>Eukaryota</taxon>
        <taxon>Fungi</taxon>
        <taxon>Dikarya</taxon>
        <taxon>Ascomycota</taxon>
        <taxon>Pezizomycotina</taxon>
        <taxon>Sordariomycetes</taxon>
        <taxon>Sordariomycetidae</taxon>
        <taxon>Sordariales</taxon>
        <taxon>Podosporaceae</taxon>
        <taxon>Podospora</taxon>
    </lineage>
</organism>
<accession>A0AAV9GH01</accession>
<evidence type="ECO:0000313" key="2">
    <source>
        <dbReference type="EMBL" id="KAK4447192.1"/>
    </source>
</evidence>
<name>A0AAV9GH01_9PEZI</name>
<reference evidence="2" key="2">
    <citation type="submission" date="2023-05" db="EMBL/GenBank/DDBJ databases">
        <authorList>
            <consortium name="Lawrence Berkeley National Laboratory"/>
            <person name="Steindorff A."/>
            <person name="Hensen N."/>
            <person name="Bonometti L."/>
            <person name="Westerberg I."/>
            <person name="Brannstrom I.O."/>
            <person name="Guillou S."/>
            <person name="Cros-Aarteil S."/>
            <person name="Calhoun S."/>
            <person name="Haridas S."/>
            <person name="Kuo A."/>
            <person name="Mondo S."/>
            <person name="Pangilinan J."/>
            <person name="Riley R."/>
            <person name="Labutti K."/>
            <person name="Andreopoulos B."/>
            <person name="Lipzen A."/>
            <person name="Chen C."/>
            <person name="Yanf M."/>
            <person name="Daum C."/>
            <person name="Ng V."/>
            <person name="Clum A."/>
            <person name="Ohm R."/>
            <person name="Martin F."/>
            <person name="Silar P."/>
            <person name="Natvig D."/>
            <person name="Lalanne C."/>
            <person name="Gautier V."/>
            <person name="Ament-Velasquez S.L."/>
            <person name="Kruys A."/>
            <person name="Hutchinson M.I."/>
            <person name="Powell A.J."/>
            <person name="Barry K."/>
            <person name="Miller A.N."/>
            <person name="Grigoriev I.V."/>
            <person name="Debuchy R."/>
            <person name="Gladieux P."/>
            <person name="Thoren M.H."/>
            <person name="Johannesson H."/>
        </authorList>
    </citation>
    <scope>NUCLEOTIDE SEQUENCE</scope>
    <source>
        <strain evidence="2">PSN243</strain>
    </source>
</reference>
<feature type="signal peptide" evidence="1">
    <location>
        <begin position="1"/>
        <end position="19"/>
    </location>
</feature>
<reference evidence="2" key="1">
    <citation type="journal article" date="2023" name="Mol. Phylogenet. Evol.">
        <title>Genome-scale phylogeny and comparative genomics of the fungal order Sordariales.</title>
        <authorList>
            <person name="Hensen N."/>
            <person name="Bonometti L."/>
            <person name="Westerberg I."/>
            <person name="Brannstrom I.O."/>
            <person name="Guillou S."/>
            <person name="Cros-Aarteil S."/>
            <person name="Calhoun S."/>
            <person name="Haridas S."/>
            <person name="Kuo A."/>
            <person name="Mondo S."/>
            <person name="Pangilinan J."/>
            <person name="Riley R."/>
            <person name="LaButti K."/>
            <person name="Andreopoulos B."/>
            <person name="Lipzen A."/>
            <person name="Chen C."/>
            <person name="Yan M."/>
            <person name="Daum C."/>
            <person name="Ng V."/>
            <person name="Clum A."/>
            <person name="Steindorff A."/>
            <person name="Ohm R.A."/>
            <person name="Martin F."/>
            <person name="Silar P."/>
            <person name="Natvig D.O."/>
            <person name="Lalanne C."/>
            <person name="Gautier V."/>
            <person name="Ament-Velasquez S.L."/>
            <person name="Kruys A."/>
            <person name="Hutchinson M.I."/>
            <person name="Powell A.J."/>
            <person name="Barry K."/>
            <person name="Miller A.N."/>
            <person name="Grigoriev I.V."/>
            <person name="Debuchy R."/>
            <person name="Gladieux P."/>
            <person name="Hiltunen Thoren M."/>
            <person name="Johannesson H."/>
        </authorList>
    </citation>
    <scope>NUCLEOTIDE SEQUENCE</scope>
    <source>
        <strain evidence="2">PSN243</strain>
    </source>
</reference>
<sequence length="742" mass="80544">MNLPPLVLLAAHFSLVVYATVLDVGDINQYAPKLTSTPDGIQPNAIWIKPADDGGFHIVLSADIQAKIVWVLKDSCSEVNDKCYQDLHAAVQYGVVVLDHHLESRQIEIAAASLIESFGGVEAVLNGIAVLELALLAAQKQMISELGFYMPMTRAKYNGGIPQGSVTILAGATTVATITQGPTAQPTLEGSVTPIVTAVTVDANDGFYPGDLAAFLDPDLATRLSIFMQGATACTAGEDFDYDNPPTKKKRAAQAGTYGQALCASFAVIGGITPDGPWNDLLLLDPKGVQFGISREDPTASAAAIEFSHFVESYAPLIGIPPDRVNQLDSFIFALAVDVVMAGVILEEKNRIPASLVTLSLPSPTVAGCPDKKSLICGLPEAQDCDMAIAEQNGGKMAVCKDGPYKNCECTGPAFMSIETHNLDRQLALRLFVELFINDPPPPQLPNPASCPRVVTELPAEVFSSKNNPDMNIHHRFCDGWFKDNKKFMTVDSKGANVLPEPHLKDVPPKFRRQVNADMYSDYRFELSYRPWGNDESCSMNCDAAFAQIASSCSDAAEDPNIYMYANGTYDIACGIFTYKVLPPASLIEYPLVCHKWDYSSIYTPLNTTDVPALAQSACANGSVNLIKGWDETTFIHKTFHMFYTSDVGTLRDYDAPWVPFQFNIWWKSGCVHENGGPIMLNYSFPLGDEVGLPSCEGIFLMLSEVCQGFDEKVGGHLRVGCLVYEVRSSNVVRAWGYSGIS</sequence>
<keyword evidence="1" id="KW-0732">Signal</keyword>
<dbReference type="AlphaFoldDB" id="A0AAV9GH01"/>
<feature type="chain" id="PRO_5043339532" evidence="1">
    <location>
        <begin position="20"/>
        <end position="742"/>
    </location>
</feature>
<evidence type="ECO:0000313" key="3">
    <source>
        <dbReference type="Proteomes" id="UP001321760"/>
    </source>
</evidence>
<dbReference type="Proteomes" id="UP001321760">
    <property type="component" value="Unassembled WGS sequence"/>
</dbReference>
<protein>
    <submittedName>
        <fullName evidence="2">Uncharacterized protein</fullName>
    </submittedName>
</protein>
<comment type="caution">
    <text evidence="2">The sequence shown here is derived from an EMBL/GenBank/DDBJ whole genome shotgun (WGS) entry which is preliminary data.</text>
</comment>
<dbReference type="EMBL" id="MU865951">
    <property type="protein sequence ID" value="KAK4447192.1"/>
    <property type="molecule type" value="Genomic_DNA"/>
</dbReference>
<gene>
    <name evidence="2" type="ORF">QBC34DRAFT_467713</name>
</gene>
<keyword evidence="3" id="KW-1185">Reference proteome</keyword>
<evidence type="ECO:0000256" key="1">
    <source>
        <dbReference type="SAM" id="SignalP"/>
    </source>
</evidence>